<evidence type="ECO:0000313" key="3">
    <source>
        <dbReference type="EMBL" id="SDO62909.1"/>
    </source>
</evidence>
<keyword evidence="1" id="KW-0812">Transmembrane</keyword>
<feature type="transmembrane region" description="Helical" evidence="1">
    <location>
        <begin position="50"/>
        <end position="69"/>
    </location>
</feature>
<name>A0A1H0L3W5_9MICO</name>
<dbReference type="EMBL" id="LT629711">
    <property type="protein sequence ID" value="SDO62909.1"/>
    <property type="molecule type" value="Genomic_DNA"/>
</dbReference>
<proteinExistence type="predicted"/>
<gene>
    <name evidence="3" type="ORF">SAMN04489867_0192</name>
</gene>
<accession>A0A1H0L3W5</accession>
<evidence type="ECO:0000313" key="4">
    <source>
        <dbReference type="Proteomes" id="UP000199077"/>
    </source>
</evidence>
<reference evidence="4" key="1">
    <citation type="submission" date="2016-10" db="EMBL/GenBank/DDBJ databases">
        <authorList>
            <person name="Varghese N."/>
            <person name="Submissions S."/>
        </authorList>
    </citation>
    <scope>NUCLEOTIDE SEQUENCE [LARGE SCALE GENOMIC DNA]</scope>
    <source>
        <strain evidence="4">DSM 22329</strain>
    </source>
</reference>
<protein>
    <recommendedName>
        <fullName evidence="2">Heparan-alpha-glucosaminide N-acetyltransferase catalytic domain-containing protein</fullName>
    </recommendedName>
</protein>
<dbReference type="STRING" id="443156.SAMN04489867_0192"/>
<dbReference type="Pfam" id="PF07786">
    <property type="entry name" value="HGSNAT_cat"/>
    <property type="match status" value="1"/>
</dbReference>
<keyword evidence="4" id="KW-1185">Reference proteome</keyword>
<feature type="transmembrane region" description="Helical" evidence="1">
    <location>
        <begin position="178"/>
        <end position="199"/>
    </location>
</feature>
<feature type="transmembrane region" description="Helical" evidence="1">
    <location>
        <begin position="355"/>
        <end position="373"/>
    </location>
</feature>
<dbReference type="Proteomes" id="UP000199077">
    <property type="component" value="Chromosome I"/>
</dbReference>
<feature type="transmembrane region" description="Helical" evidence="1">
    <location>
        <begin position="211"/>
        <end position="232"/>
    </location>
</feature>
<feature type="transmembrane region" description="Helical" evidence="1">
    <location>
        <begin position="107"/>
        <end position="126"/>
    </location>
</feature>
<evidence type="ECO:0000259" key="2">
    <source>
        <dbReference type="Pfam" id="PF07786"/>
    </source>
</evidence>
<feature type="transmembrane region" description="Helical" evidence="1">
    <location>
        <begin position="315"/>
        <end position="335"/>
    </location>
</feature>
<feature type="transmembrane region" description="Helical" evidence="1">
    <location>
        <begin position="290"/>
        <end position="308"/>
    </location>
</feature>
<dbReference type="OrthoDB" id="4966979at2"/>
<feature type="transmembrane region" description="Helical" evidence="1">
    <location>
        <begin position="81"/>
        <end position="101"/>
    </location>
</feature>
<feature type="transmembrane region" description="Helical" evidence="1">
    <location>
        <begin position="20"/>
        <end position="38"/>
    </location>
</feature>
<keyword evidence="1" id="KW-0472">Membrane</keyword>
<feature type="domain" description="Heparan-alpha-glucosaminide N-acetyltransferase catalytic" evidence="2">
    <location>
        <begin position="13"/>
        <end position="216"/>
    </location>
</feature>
<dbReference type="InterPro" id="IPR012429">
    <property type="entry name" value="HGSNAT_cat"/>
</dbReference>
<dbReference type="RefSeq" id="WP_091780281.1">
    <property type="nucleotide sequence ID" value="NZ_LT629711.1"/>
</dbReference>
<dbReference type="AlphaFoldDB" id="A0A1H0L3W5"/>
<keyword evidence="1" id="KW-1133">Transmembrane helix</keyword>
<feature type="transmembrane region" description="Helical" evidence="1">
    <location>
        <begin position="133"/>
        <end position="151"/>
    </location>
</feature>
<sequence>MSRPLLPEVAPGRVVGVDVARALALVGMMATHLLPGLVGARVPWPQQVAGGRASALFAVLAGVSVALVSGRTEPVRGRARYAVWVRLVVRSLLIGAVGLALGLVPTGIAVILSYYAVLFLLGLPFVGLRARALALLAVVWAAAAPVLSHLLRPHLPAHEVGSPTPGSLLSPLRLLNELVFVGYYPAAVWLAYLFAGMAIGRSDLRRPRTAVTLLAGGAALAVTATVLSRTLLARGDATAALARTFPDERVAGDPELLAATLTHGLHGTTPTGSWWWLATVAPHSSTPLDLAQTIGSAMGVIGLCLLATRWQPRAWAAFLGAGAMTLSLYSLHVVITGQGWWPDLESPGDYGDQVLIVLATGAVFALVPLRGPLESLVAAASRWAAAPLAEPLREDPSTIDQAGPG</sequence>
<organism evidence="3 4">
    <name type="scientific">Pedococcus dokdonensis</name>
    <dbReference type="NCBI Taxonomy" id="443156"/>
    <lineage>
        <taxon>Bacteria</taxon>
        <taxon>Bacillati</taxon>
        <taxon>Actinomycetota</taxon>
        <taxon>Actinomycetes</taxon>
        <taxon>Micrococcales</taxon>
        <taxon>Intrasporangiaceae</taxon>
        <taxon>Pedococcus</taxon>
    </lineage>
</organism>
<evidence type="ECO:0000256" key="1">
    <source>
        <dbReference type="SAM" id="Phobius"/>
    </source>
</evidence>